<name>A0A1I3IT22_9HYPH</name>
<dbReference type="InterPro" id="IPR011200">
    <property type="entry name" value="UCP012608"/>
</dbReference>
<proteinExistence type="predicted"/>
<keyword evidence="2" id="KW-1185">Reference proteome</keyword>
<reference evidence="2" key="1">
    <citation type="submission" date="2016-10" db="EMBL/GenBank/DDBJ databases">
        <authorList>
            <person name="Varghese N."/>
            <person name="Submissions S."/>
        </authorList>
    </citation>
    <scope>NUCLEOTIDE SEQUENCE [LARGE SCALE GENOMIC DNA]</scope>
    <source>
        <strain evidence="2">DSM 21857</strain>
    </source>
</reference>
<protein>
    <recommendedName>
        <fullName evidence="3">DUF2332 domain-containing protein</fullName>
    </recommendedName>
</protein>
<sequence length="140" mass="15641">MQPDGRLRLRSYVWADQTARLERLDGALALAGAHPFELEKSDAAAFGIQALANRPKNAVFVLFHSIMWQYMPRATKDAILTALADEGAKAAAAAPIARLRMEPRDPNDDWATLSLTLWPGGETRRLAKCDFHGRWIEWIA</sequence>
<evidence type="ECO:0000313" key="1">
    <source>
        <dbReference type="EMBL" id="SFI51095.1"/>
    </source>
</evidence>
<dbReference type="EMBL" id="FORF01000003">
    <property type="protein sequence ID" value="SFI51095.1"/>
    <property type="molecule type" value="Genomic_DNA"/>
</dbReference>
<dbReference type="Proteomes" id="UP000242763">
    <property type="component" value="Unassembled WGS sequence"/>
</dbReference>
<evidence type="ECO:0008006" key="3">
    <source>
        <dbReference type="Google" id="ProtNLM"/>
    </source>
</evidence>
<accession>A0A1I3IT22</accession>
<gene>
    <name evidence="1" type="ORF">SAMN03080618_00639</name>
</gene>
<dbReference type="Pfam" id="PF10094">
    <property type="entry name" value="DUF2332"/>
    <property type="match status" value="1"/>
</dbReference>
<evidence type="ECO:0000313" key="2">
    <source>
        <dbReference type="Proteomes" id="UP000242763"/>
    </source>
</evidence>
<dbReference type="AlphaFoldDB" id="A0A1I3IT22"/>
<organism evidence="1 2">
    <name type="scientific">Aquamicrobium aerolatum DSM 21857</name>
    <dbReference type="NCBI Taxonomy" id="1121003"/>
    <lineage>
        <taxon>Bacteria</taxon>
        <taxon>Pseudomonadati</taxon>
        <taxon>Pseudomonadota</taxon>
        <taxon>Alphaproteobacteria</taxon>
        <taxon>Hyphomicrobiales</taxon>
        <taxon>Phyllobacteriaceae</taxon>
        <taxon>Aerobium</taxon>
    </lineage>
</organism>